<evidence type="ECO:0000313" key="16">
    <source>
        <dbReference type="EMBL" id="NKZ05442.1"/>
    </source>
</evidence>
<name>A0A846Z2R5_9ACTN</name>
<keyword evidence="9" id="KW-0560">Oxidoreductase</keyword>
<dbReference type="PRINTS" id="PR00368">
    <property type="entry name" value="FADPNR"/>
</dbReference>
<evidence type="ECO:0000256" key="1">
    <source>
        <dbReference type="ARBA" id="ARBA00001974"/>
    </source>
</evidence>
<dbReference type="EMBL" id="JAAXPI010000021">
    <property type="protein sequence ID" value="NKZ05442.1"/>
    <property type="molecule type" value="Genomic_DNA"/>
</dbReference>
<keyword evidence="7" id="KW-0274">FAD</keyword>
<accession>A0A846Z2R5</accession>
<keyword evidence="17" id="KW-1185">Reference proteome</keyword>
<dbReference type="RefSeq" id="WP_067640669.1">
    <property type="nucleotide sequence ID" value="NZ_JAAXPI010000021.1"/>
</dbReference>
<proteinExistence type="inferred from homology"/>
<comment type="pathway">
    <text evidence="2">Siderophore biosynthesis.</text>
</comment>
<dbReference type="Pfam" id="PF13434">
    <property type="entry name" value="Lys_Orn_oxgnase"/>
    <property type="match status" value="1"/>
</dbReference>
<evidence type="ECO:0000256" key="4">
    <source>
        <dbReference type="ARBA" id="ARBA00013076"/>
    </source>
</evidence>
<evidence type="ECO:0000256" key="2">
    <source>
        <dbReference type="ARBA" id="ARBA00004924"/>
    </source>
</evidence>
<dbReference type="Gene3D" id="3.50.50.60">
    <property type="entry name" value="FAD/NAD(P)-binding domain"/>
    <property type="match status" value="1"/>
</dbReference>
<dbReference type="SUPFAM" id="SSF51905">
    <property type="entry name" value="FAD/NAD(P)-binding domain"/>
    <property type="match status" value="2"/>
</dbReference>
<keyword evidence="8" id="KW-0521">NADP</keyword>
<reference evidence="16 17" key="1">
    <citation type="submission" date="2020-04" db="EMBL/GenBank/DDBJ databases">
        <title>MicrobeNet Type strains.</title>
        <authorList>
            <person name="Nicholson A.C."/>
        </authorList>
    </citation>
    <scope>NUCLEOTIDE SEQUENCE [LARGE SCALE GENOMIC DNA]</scope>
    <source>
        <strain evidence="16 17">ATCC BAA-277</strain>
    </source>
</reference>
<evidence type="ECO:0000256" key="14">
    <source>
        <dbReference type="ARBA" id="ARBA00032738"/>
    </source>
</evidence>
<evidence type="ECO:0000256" key="13">
    <source>
        <dbReference type="ARBA" id="ARBA00032493"/>
    </source>
</evidence>
<gene>
    <name evidence="16" type="ORF">HGB48_17075</name>
</gene>
<dbReference type="GO" id="GO:0047091">
    <property type="term" value="F:L-lysine 6-monooxygenase (NADPH) activity"/>
    <property type="evidence" value="ECO:0007669"/>
    <property type="project" value="UniProtKB-EC"/>
</dbReference>
<dbReference type="InterPro" id="IPR036188">
    <property type="entry name" value="FAD/NAD-bd_sf"/>
</dbReference>
<keyword evidence="10" id="KW-0503">Monooxygenase</keyword>
<dbReference type="InterPro" id="IPR025700">
    <property type="entry name" value="Lys/Orn_oxygenase"/>
</dbReference>
<evidence type="ECO:0000256" key="11">
    <source>
        <dbReference type="ARBA" id="ARBA00029939"/>
    </source>
</evidence>
<evidence type="ECO:0000256" key="7">
    <source>
        <dbReference type="ARBA" id="ARBA00022827"/>
    </source>
</evidence>
<evidence type="ECO:0000256" key="3">
    <source>
        <dbReference type="ARBA" id="ARBA00007588"/>
    </source>
</evidence>
<sequence length="431" mass="47899">MPEERMEPRVHDVIGIGFGPSNLALAVALDELREQDGGGVDAVFFEKQPEFGWHRGMLIDGATMQVHFLKDLVSLRNPASRFSFLAYLHARGRLVDFVNHKTMFPTRVEFHDYLAWTADAFADRVRYGAEVVALRPSDDETLEVVVRRDDRLETHLARDVVIGVGLEPSLPEGVQAGERIWHTEDLLTRLDERAGWNPRRLVVVGAGQSAAEAVEYLHRTFPETEVCAVFARYGYSPADDSSFANRIFDPAAVDHYYAAPDDVKRMLFEYSRNTNYSVVDLDLIDELYRRAYAEKVAGAERLRILNASRLLDVRDGAGGVRVTVGFLPTGEAADLDADALVYATGYRERDPFDLLGEAGGDCLAGPDGRPAMERDYRIATRPGRSWGVYLQGATEHSHGIASSLLSMTAVRTGEIVRSIAGRSARIVQEAR</sequence>
<evidence type="ECO:0000256" key="9">
    <source>
        <dbReference type="ARBA" id="ARBA00023002"/>
    </source>
</evidence>
<evidence type="ECO:0000256" key="15">
    <source>
        <dbReference type="ARBA" id="ARBA00048407"/>
    </source>
</evidence>
<comment type="cofactor">
    <cofactor evidence="1">
        <name>FAD</name>
        <dbReference type="ChEBI" id="CHEBI:57692"/>
    </cofactor>
</comment>
<comment type="similarity">
    <text evidence="3">Belongs to the lysine N(6)-hydroxylase/L-ornithine N(5)-oxygenase family.</text>
</comment>
<dbReference type="AlphaFoldDB" id="A0A846Z2R5"/>
<protein>
    <recommendedName>
        <fullName evidence="5">L-lysine N6-monooxygenase MbtG</fullName>
        <ecNumber evidence="4">1.14.13.59</ecNumber>
    </recommendedName>
    <alternativeName>
        <fullName evidence="14">Lysine 6-N-hydroxylase</fullName>
    </alternativeName>
    <alternativeName>
        <fullName evidence="13">Lysine N6-hydroxylase</fullName>
    </alternativeName>
    <alternativeName>
        <fullName evidence="11">Lysine-N-oxygenase</fullName>
    </alternativeName>
    <alternativeName>
        <fullName evidence="12">Mycobactin synthase protein G</fullName>
    </alternativeName>
</protein>
<evidence type="ECO:0000256" key="5">
    <source>
        <dbReference type="ARBA" id="ARBA00016406"/>
    </source>
</evidence>
<comment type="caution">
    <text evidence="16">The sequence shown here is derived from an EMBL/GenBank/DDBJ whole genome shotgun (WGS) entry which is preliminary data.</text>
</comment>
<evidence type="ECO:0000313" key="17">
    <source>
        <dbReference type="Proteomes" id="UP000579250"/>
    </source>
</evidence>
<comment type="catalytic activity">
    <reaction evidence="15">
        <text>L-lysine + NADPH + O2 = N(6)-hydroxy-L-lysine + NADP(+) + H2O</text>
        <dbReference type="Rhea" id="RHEA:23228"/>
        <dbReference type="ChEBI" id="CHEBI:15377"/>
        <dbReference type="ChEBI" id="CHEBI:15379"/>
        <dbReference type="ChEBI" id="CHEBI:32551"/>
        <dbReference type="ChEBI" id="CHEBI:57783"/>
        <dbReference type="ChEBI" id="CHEBI:57820"/>
        <dbReference type="ChEBI" id="CHEBI:58349"/>
        <dbReference type="EC" id="1.14.13.59"/>
    </reaction>
</comment>
<dbReference type="PANTHER" id="PTHR42802:SF1">
    <property type="entry name" value="L-ORNITHINE N(5)-MONOOXYGENASE"/>
    <property type="match status" value="1"/>
</dbReference>
<evidence type="ECO:0000256" key="8">
    <source>
        <dbReference type="ARBA" id="ARBA00022857"/>
    </source>
</evidence>
<evidence type="ECO:0000256" key="12">
    <source>
        <dbReference type="ARBA" id="ARBA00031158"/>
    </source>
</evidence>
<dbReference type="Proteomes" id="UP000579250">
    <property type="component" value="Unassembled WGS sequence"/>
</dbReference>
<evidence type="ECO:0000256" key="6">
    <source>
        <dbReference type="ARBA" id="ARBA00022630"/>
    </source>
</evidence>
<keyword evidence="6" id="KW-0285">Flavoprotein</keyword>
<dbReference type="PANTHER" id="PTHR42802">
    <property type="entry name" value="MONOOXYGENASE"/>
    <property type="match status" value="1"/>
</dbReference>
<evidence type="ECO:0000256" key="10">
    <source>
        <dbReference type="ARBA" id="ARBA00023033"/>
    </source>
</evidence>
<organism evidence="16 17">
    <name type="scientific">Actinomadura latina</name>
    <dbReference type="NCBI Taxonomy" id="163603"/>
    <lineage>
        <taxon>Bacteria</taxon>
        <taxon>Bacillati</taxon>
        <taxon>Actinomycetota</taxon>
        <taxon>Actinomycetes</taxon>
        <taxon>Streptosporangiales</taxon>
        <taxon>Thermomonosporaceae</taxon>
        <taxon>Actinomadura</taxon>
    </lineage>
</organism>
<dbReference type="EC" id="1.14.13.59" evidence="4"/>